<dbReference type="GO" id="GO:0004523">
    <property type="term" value="F:RNA-DNA hybrid ribonuclease activity"/>
    <property type="evidence" value="ECO:0007669"/>
    <property type="project" value="InterPro"/>
</dbReference>
<proteinExistence type="predicted"/>
<feature type="non-terminal residue" evidence="2">
    <location>
        <position position="1"/>
    </location>
</feature>
<gene>
    <name evidence="2" type="ORF">Gotri_018893</name>
</gene>
<protein>
    <recommendedName>
        <fullName evidence="1">RNase H type-1 domain-containing protein</fullName>
    </recommendedName>
</protein>
<name>A0A7J9EB06_9ROSI</name>
<evidence type="ECO:0000313" key="2">
    <source>
        <dbReference type="EMBL" id="MBA0770233.1"/>
    </source>
</evidence>
<reference evidence="2 3" key="1">
    <citation type="journal article" date="2019" name="Genome Biol. Evol.">
        <title>Insights into the evolution of the New World diploid cottons (Gossypium, subgenus Houzingenia) based on genome sequencing.</title>
        <authorList>
            <person name="Grover C.E."/>
            <person name="Arick M.A. 2nd"/>
            <person name="Thrash A."/>
            <person name="Conover J.L."/>
            <person name="Sanders W.S."/>
            <person name="Peterson D.G."/>
            <person name="Frelichowski J.E."/>
            <person name="Scheffler J.A."/>
            <person name="Scheffler B.E."/>
            <person name="Wendel J.F."/>
        </authorList>
    </citation>
    <scope>NUCLEOTIDE SEQUENCE [LARGE SCALE GENOMIC DNA]</scope>
    <source>
        <strain evidence="2">8</strain>
        <tissue evidence="2">Leaf</tissue>
    </source>
</reference>
<dbReference type="InterPro" id="IPR002156">
    <property type="entry name" value="RNaseH_domain"/>
</dbReference>
<evidence type="ECO:0000313" key="3">
    <source>
        <dbReference type="Proteomes" id="UP000593568"/>
    </source>
</evidence>
<dbReference type="Proteomes" id="UP000593568">
    <property type="component" value="Unassembled WGS sequence"/>
</dbReference>
<dbReference type="GO" id="GO:0003676">
    <property type="term" value="F:nucleic acid binding"/>
    <property type="evidence" value="ECO:0007669"/>
    <property type="project" value="InterPro"/>
</dbReference>
<dbReference type="AlphaFoldDB" id="A0A7J9EB06"/>
<keyword evidence="3" id="KW-1185">Reference proteome</keyword>
<evidence type="ECO:0000259" key="1">
    <source>
        <dbReference type="Pfam" id="PF13456"/>
    </source>
</evidence>
<organism evidence="2 3">
    <name type="scientific">Gossypium trilobum</name>
    <dbReference type="NCBI Taxonomy" id="34281"/>
    <lineage>
        <taxon>Eukaryota</taxon>
        <taxon>Viridiplantae</taxon>
        <taxon>Streptophyta</taxon>
        <taxon>Embryophyta</taxon>
        <taxon>Tracheophyta</taxon>
        <taxon>Spermatophyta</taxon>
        <taxon>Magnoliopsida</taxon>
        <taxon>eudicotyledons</taxon>
        <taxon>Gunneridae</taxon>
        <taxon>Pentapetalae</taxon>
        <taxon>rosids</taxon>
        <taxon>malvids</taxon>
        <taxon>Malvales</taxon>
        <taxon>Malvaceae</taxon>
        <taxon>Malvoideae</taxon>
        <taxon>Gossypium</taxon>
    </lineage>
</organism>
<dbReference type="EMBL" id="JABEZW010000007">
    <property type="protein sequence ID" value="MBA0770233.1"/>
    <property type="molecule type" value="Genomic_DNA"/>
</dbReference>
<feature type="domain" description="RNase H type-1" evidence="1">
    <location>
        <begin position="168"/>
        <end position="244"/>
    </location>
</feature>
<comment type="caution">
    <text evidence="2">The sequence shown here is derived from an EMBL/GenBank/DDBJ whole genome shotgun (WGS) entry which is preliminary data.</text>
</comment>
<sequence>VLVERTWRSRPRDVRRLEAGRLLLGFPNPSFSLNFGSEIGPYNVDMMLTEKFTGEKVFLALKEMGPRKRGVIGSYEISFERRFDKRGQENTSRVWKVEVIKDNFSDVDVARILQILLANEGHDDMLLWRKSLLGNSRCEWQIHCVPDVGDVESLDHVFCECPVSLEFRSRSGVVVRNDRGKVLASKFVFHKDVASSFAVEALACSQAVQLGESMGLAILVIEGDALTIIKKCQLKDSNKSKIRGIVLEYVVRSMGTGKQKARELD</sequence>
<dbReference type="Pfam" id="PF13456">
    <property type="entry name" value="RVT_3"/>
    <property type="match status" value="1"/>
</dbReference>
<accession>A0A7J9EB06</accession>